<accession>A0A2H1H9S6</accession>
<sequence length="149" mass="15784">MHKTVQPFIEYQMIASVAAIIEPDWREGTVLYRPNAMPSLNGEAQGTTPSAEASGTAAALPAANDEAGEISQSEEENIAAITHLATSIDADANHPLGRVFEQIGALRDSAAVADQDLLVERERATTFVRESIALTGRAIGIAKRSLATI</sequence>
<organism evidence="2 3">
    <name type="scientific">Zymoseptoria tritici ST99CH_1E4</name>
    <dbReference type="NCBI Taxonomy" id="1276532"/>
    <lineage>
        <taxon>Eukaryota</taxon>
        <taxon>Fungi</taxon>
        <taxon>Dikarya</taxon>
        <taxon>Ascomycota</taxon>
        <taxon>Pezizomycotina</taxon>
        <taxon>Dothideomycetes</taxon>
        <taxon>Dothideomycetidae</taxon>
        <taxon>Mycosphaerellales</taxon>
        <taxon>Mycosphaerellaceae</taxon>
        <taxon>Zymoseptoria</taxon>
    </lineage>
</organism>
<feature type="compositionally biased region" description="Polar residues" evidence="1">
    <location>
        <begin position="42"/>
        <end position="53"/>
    </location>
</feature>
<dbReference type="EMBL" id="LT854270">
    <property type="protein sequence ID" value="SMR62560.1"/>
    <property type="molecule type" value="Genomic_DNA"/>
</dbReference>
<protein>
    <submittedName>
        <fullName evidence="2">Uncharacterized protein</fullName>
    </submittedName>
</protein>
<dbReference type="Proteomes" id="UP000245764">
    <property type="component" value="Chromosome 18"/>
</dbReference>
<dbReference type="AlphaFoldDB" id="A0A2H1H9S6"/>
<proteinExistence type="predicted"/>
<evidence type="ECO:0000313" key="3">
    <source>
        <dbReference type="Proteomes" id="UP000245764"/>
    </source>
</evidence>
<feature type="region of interest" description="Disordered" evidence="1">
    <location>
        <begin position="41"/>
        <end position="74"/>
    </location>
</feature>
<reference evidence="3" key="1">
    <citation type="submission" date="2017-05" db="EMBL/GenBank/DDBJ databases">
        <authorList>
            <person name="Song R."/>
            <person name="Chenine A.L."/>
            <person name="Ruprecht R.M."/>
        </authorList>
    </citation>
    <scope>NUCLEOTIDE SEQUENCE [LARGE SCALE GENOMIC DNA]</scope>
</reference>
<evidence type="ECO:0000256" key="1">
    <source>
        <dbReference type="SAM" id="MobiDB-lite"/>
    </source>
</evidence>
<name>A0A2H1H9S6_ZYMTR</name>
<evidence type="ECO:0000313" key="2">
    <source>
        <dbReference type="EMBL" id="SMR62560.1"/>
    </source>
</evidence>
<gene>
    <name evidence="2" type="ORF">ZT1E4_G11875</name>
</gene>